<dbReference type="PANTHER" id="PTHR33598">
    <property type="entry name" value="OS02G0833400 PROTEIN"/>
    <property type="match status" value="1"/>
</dbReference>
<organism evidence="1 2">
    <name type="scientific">Spirulina subsalsa FACHB-351</name>
    <dbReference type="NCBI Taxonomy" id="234711"/>
    <lineage>
        <taxon>Bacteria</taxon>
        <taxon>Bacillati</taxon>
        <taxon>Cyanobacteriota</taxon>
        <taxon>Cyanophyceae</taxon>
        <taxon>Spirulinales</taxon>
        <taxon>Spirulinaceae</taxon>
        <taxon>Spirulina</taxon>
    </lineage>
</organism>
<dbReference type="Proteomes" id="UP001526426">
    <property type="component" value="Unassembled WGS sequence"/>
</dbReference>
<dbReference type="Pfam" id="PF05542">
    <property type="entry name" value="DUF760"/>
    <property type="match status" value="1"/>
</dbReference>
<accession>A0ABT3L937</accession>
<proteinExistence type="predicted"/>
<comment type="caution">
    <text evidence="1">The sequence shown here is derived from an EMBL/GenBank/DDBJ whole genome shotgun (WGS) entry which is preliminary data.</text>
</comment>
<evidence type="ECO:0000313" key="1">
    <source>
        <dbReference type="EMBL" id="MCW6038026.1"/>
    </source>
</evidence>
<dbReference type="PANTHER" id="PTHR33598:SF2">
    <property type="entry name" value="MAR-BINDING FILAMENT-LIKE PROTEIN"/>
    <property type="match status" value="1"/>
</dbReference>
<gene>
    <name evidence="1" type="ORF">K4A83_17360</name>
</gene>
<dbReference type="RefSeq" id="WP_407810082.1">
    <property type="nucleotide sequence ID" value="NZ_JAIHOM010000104.1"/>
</dbReference>
<dbReference type="EMBL" id="JAIHOM010000104">
    <property type="protein sequence ID" value="MCW6038026.1"/>
    <property type="molecule type" value="Genomic_DNA"/>
</dbReference>
<dbReference type="InterPro" id="IPR008479">
    <property type="entry name" value="DUF760"/>
</dbReference>
<sequence>MLGGKTVNYESNRSQDFMGNDHEGGNQLWQYVQNLSPETIAQLSRPQSSEVFSVMERNIIGLLGTLPSEHFDVTISTSREHLGRLLASAIMSGYFLRNAEQRMNFENAIQGVESGAKDAE</sequence>
<reference evidence="1 2" key="1">
    <citation type="submission" date="2021-08" db="EMBL/GenBank/DDBJ databases">
        <title>Draft genome sequence of Spirulina subsalsa with high tolerance to salinity and hype-accumulation of phycocyanin.</title>
        <authorList>
            <person name="Pei H."/>
            <person name="Jiang L."/>
        </authorList>
    </citation>
    <scope>NUCLEOTIDE SEQUENCE [LARGE SCALE GENOMIC DNA]</scope>
    <source>
        <strain evidence="1 2">FACHB-351</strain>
    </source>
</reference>
<protein>
    <submittedName>
        <fullName evidence="1">DUF760 domain-containing protein</fullName>
    </submittedName>
</protein>
<name>A0ABT3L937_9CYAN</name>
<evidence type="ECO:0000313" key="2">
    <source>
        <dbReference type="Proteomes" id="UP001526426"/>
    </source>
</evidence>
<keyword evidence="2" id="KW-1185">Reference proteome</keyword>